<organism evidence="2 3">
    <name type="scientific">Amycolatopsis lexingtonensis</name>
    <dbReference type="NCBI Taxonomy" id="218822"/>
    <lineage>
        <taxon>Bacteria</taxon>
        <taxon>Bacillati</taxon>
        <taxon>Actinomycetota</taxon>
        <taxon>Actinomycetes</taxon>
        <taxon>Pseudonocardiales</taxon>
        <taxon>Pseudonocardiaceae</taxon>
        <taxon>Amycolatopsis</taxon>
    </lineage>
</organism>
<sequence>MPDDVPPHGLPTDVLRIDEGLVCGDDQPYFPAQFCEPQLAATDETGRRYYAVTPRFRRVVAEWVAITVEATSDHLRFRWDGDDLIVIDDDALDDDRDPASGPAVERIRPDADGRYTFQTWVWQVHDAAAGYLDDTTHAALALLATDDPLQVDTVIRYVVANACPTPDPQALRDIRAQHRALADPSAAPAHNSDSEETHDE</sequence>
<name>A0ABR9HQI6_9PSEU</name>
<proteinExistence type="predicted"/>
<evidence type="ECO:0000256" key="1">
    <source>
        <dbReference type="SAM" id="MobiDB-lite"/>
    </source>
</evidence>
<gene>
    <name evidence="2" type="ORF">H4696_000293</name>
</gene>
<dbReference type="Proteomes" id="UP000631670">
    <property type="component" value="Unassembled WGS sequence"/>
</dbReference>
<protein>
    <submittedName>
        <fullName evidence="2">Uncharacterized protein</fullName>
    </submittedName>
</protein>
<accession>A0ABR9HQI6</accession>
<evidence type="ECO:0000313" key="2">
    <source>
        <dbReference type="EMBL" id="MBE1493193.1"/>
    </source>
</evidence>
<dbReference type="EMBL" id="JADBEG010000001">
    <property type="protein sequence ID" value="MBE1493193.1"/>
    <property type="molecule type" value="Genomic_DNA"/>
</dbReference>
<feature type="region of interest" description="Disordered" evidence="1">
    <location>
        <begin position="176"/>
        <end position="200"/>
    </location>
</feature>
<reference evidence="2 3" key="1">
    <citation type="submission" date="2020-10" db="EMBL/GenBank/DDBJ databases">
        <title>Sequencing the genomes of 1000 actinobacteria strains.</title>
        <authorList>
            <person name="Klenk H.-P."/>
        </authorList>
    </citation>
    <scope>NUCLEOTIDE SEQUENCE [LARGE SCALE GENOMIC DNA]</scope>
    <source>
        <strain evidence="2 3">DSM 44653</strain>
    </source>
</reference>
<keyword evidence="3" id="KW-1185">Reference proteome</keyword>
<comment type="caution">
    <text evidence="2">The sequence shown here is derived from an EMBL/GenBank/DDBJ whole genome shotgun (WGS) entry which is preliminary data.</text>
</comment>
<dbReference type="RefSeq" id="WP_143265417.1">
    <property type="nucleotide sequence ID" value="NZ_JADBEG010000001.1"/>
</dbReference>
<evidence type="ECO:0000313" key="3">
    <source>
        <dbReference type="Proteomes" id="UP000631670"/>
    </source>
</evidence>